<evidence type="ECO:0000256" key="1">
    <source>
        <dbReference type="SAM" id="MobiDB-lite"/>
    </source>
</evidence>
<organism evidence="2 3">
    <name type="scientific">Streptomyces gobitricini</name>
    <dbReference type="NCBI Taxonomy" id="68211"/>
    <lineage>
        <taxon>Bacteria</taxon>
        <taxon>Bacillati</taxon>
        <taxon>Actinomycetota</taxon>
        <taxon>Actinomycetes</taxon>
        <taxon>Kitasatosporales</taxon>
        <taxon>Streptomycetaceae</taxon>
        <taxon>Streptomyces</taxon>
    </lineage>
</organism>
<name>A0ABP6A8H9_9ACTN</name>
<gene>
    <name evidence="2" type="ORF">GCM10010393_51660</name>
</gene>
<dbReference type="Proteomes" id="UP001499942">
    <property type="component" value="Unassembled WGS sequence"/>
</dbReference>
<evidence type="ECO:0000313" key="2">
    <source>
        <dbReference type="EMBL" id="GAA2512444.1"/>
    </source>
</evidence>
<proteinExistence type="predicted"/>
<protein>
    <submittedName>
        <fullName evidence="2">Uncharacterized protein</fullName>
    </submittedName>
</protein>
<comment type="caution">
    <text evidence="2">The sequence shown here is derived from an EMBL/GenBank/DDBJ whole genome shotgun (WGS) entry which is preliminary data.</text>
</comment>
<feature type="compositionally biased region" description="Basic and acidic residues" evidence="1">
    <location>
        <begin position="1"/>
        <end position="15"/>
    </location>
</feature>
<reference evidence="3" key="1">
    <citation type="journal article" date="2019" name="Int. J. Syst. Evol. Microbiol.">
        <title>The Global Catalogue of Microorganisms (GCM) 10K type strain sequencing project: providing services to taxonomists for standard genome sequencing and annotation.</title>
        <authorList>
            <consortium name="The Broad Institute Genomics Platform"/>
            <consortium name="The Broad Institute Genome Sequencing Center for Infectious Disease"/>
            <person name="Wu L."/>
            <person name="Ma J."/>
        </authorList>
    </citation>
    <scope>NUCLEOTIDE SEQUENCE [LARGE SCALE GENOMIC DNA]</scope>
    <source>
        <strain evidence="3">JCM 5062</strain>
    </source>
</reference>
<sequence>MHSRAGEGRAVEDPAVRPGTRVGHAPTVPRPAFSAPGPHPKGGEVVGSYVHAYESSRQPYQQIPAMRSTQDGLSAPSATPIYDALYSEYLRSFRTLPGDRSGEEDLGFKAFGSSFGSSFGAGGGPGSYQTHQGGYTGGWQPVQTIRRATGHHHVPAALPPAPRRGL</sequence>
<accession>A0ABP6A8H9</accession>
<evidence type="ECO:0000313" key="3">
    <source>
        <dbReference type="Proteomes" id="UP001499942"/>
    </source>
</evidence>
<feature type="region of interest" description="Disordered" evidence="1">
    <location>
        <begin position="1"/>
        <end position="46"/>
    </location>
</feature>
<keyword evidence="3" id="KW-1185">Reference proteome</keyword>
<dbReference type="EMBL" id="BAAASR010000031">
    <property type="protein sequence ID" value="GAA2512444.1"/>
    <property type="molecule type" value="Genomic_DNA"/>
</dbReference>